<evidence type="ECO:0000259" key="9">
    <source>
        <dbReference type="PROSITE" id="PS52035"/>
    </source>
</evidence>
<feature type="compositionally biased region" description="Basic and acidic residues" evidence="8">
    <location>
        <begin position="159"/>
        <end position="168"/>
    </location>
</feature>
<dbReference type="KEGG" id="tnl:113504248"/>
<reference evidence="11" key="1">
    <citation type="submission" date="2025-08" db="UniProtKB">
        <authorList>
            <consortium name="RefSeq"/>
        </authorList>
    </citation>
    <scope>IDENTIFICATION</scope>
</reference>
<comment type="similarity">
    <text evidence="2 7">Belongs to the peptidase M14 family.</text>
</comment>
<dbReference type="SUPFAM" id="SSF53187">
    <property type="entry name" value="Zn-dependent exopeptidases"/>
    <property type="match status" value="1"/>
</dbReference>
<evidence type="ECO:0000313" key="10">
    <source>
        <dbReference type="Proteomes" id="UP000322000"/>
    </source>
</evidence>
<keyword evidence="5" id="KW-0862">Zinc</keyword>
<evidence type="ECO:0000256" key="8">
    <source>
        <dbReference type="SAM" id="MobiDB-lite"/>
    </source>
</evidence>
<feature type="compositionally biased region" description="Basic residues" evidence="8">
    <location>
        <begin position="135"/>
        <end position="149"/>
    </location>
</feature>
<comment type="caution">
    <text evidence="7">Lacks conserved residue(s) required for the propagation of feature annotation.</text>
</comment>
<keyword evidence="10" id="KW-1185">Reference proteome</keyword>
<dbReference type="RefSeq" id="XP_026742250.1">
    <property type="nucleotide sequence ID" value="XM_026886449.1"/>
</dbReference>
<dbReference type="GO" id="GO:0004181">
    <property type="term" value="F:metallocarboxypeptidase activity"/>
    <property type="evidence" value="ECO:0007669"/>
    <property type="project" value="InterPro"/>
</dbReference>
<evidence type="ECO:0000256" key="4">
    <source>
        <dbReference type="ARBA" id="ARBA00022801"/>
    </source>
</evidence>
<evidence type="ECO:0000256" key="6">
    <source>
        <dbReference type="ARBA" id="ARBA00023049"/>
    </source>
</evidence>
<sequence>MVKLLGINCKIIITILYLHYLDSEAGGAKMRRAPELEVWQSNPEFDFRRAATTKNMKNAKTTKQVTQKTGKASIKIKGHEVDKYTKGFQAEISREVKHFPRNGRPHLENEDSRNKYGSEHGETDKKEKTIDKSNAKKKHSASKSKRHNDRRGTGNEYSDNEKKREKNKILIKNSNLGRQWGNNRDKDANNNYSHSKKHQINDKRMSKENHLNDDKSSSDEEQNGFRKIKNQNNAKRQKNYKNRLNDKQQQIIDKNVTVDKNFSRNKLHNDQGLSIVNVHNSKNQNNNDKQNKNKFSKDKITNLREKGQNKKPDLSVKTTSAKPVVNESIWPMHHHRSKLRTHDEQHELRSTRMTPMYLMQQPADEDDKKKEDDEDAPQFLSPFSVAAQMRRLMEDFPEANATIDVLDRTVEYNDLVIVKMTESKSDGNKFFRAAESKYMDEVPEKKIIFIVHGLSVMGIKNLPCMGHTASLKKLISYYVKHLKLFDIFLMPMANPDGYAAIHANQIWNKNMSPQDACPGVALDRNFDVAWNNSKKVSSCSQLFPGKTAFSETEARAIRDVFHFHGHKIIAYIHVHAGTYDVSVFKGDAVLYPKGYTEVQSDDDKYIDLKGEIDEAMKNASFQVLSVTVDTLNNWYGKISGSSVDYAATVYGIPYALEFVMQLYLGDVEPEGHMQLALNEVWSRIISTCFRNMYRSLRANEVQKKK</sequence>
<accession>A0A7E5WNB8</accession>
<comment type="cofactor">
    <cofactor evidence="1">
        <name>Zn(2+)</name>
        <dbReference type="ChEBI" id="CHEBI:29105"/>
    </cofactor>
</comment>
<keyword evidence="6" id="KW-0482">Metalloprotease</keyword>
<feature type="compositionally biased region" description="Basic and acidic residues" evidence="8">
    <location>
        <begin position="105"/>
        <end position="134"/>
    </location>
</feature>
<dbReference type="AlphaFoldDB" id="A0A7E5WNB8"/>
<keyword evidence="4" id="KW-0378">Hydrolase</keyword>
<evidence type="ECO:0000256" key="3">
    <source>
        <dbReference type="ARBA" id="ARBA00022670"/>
    </source>
</evidence>
<organism evidence="10 11">
    <name type="scientific">Trichoplusia ni</name>
    <name type="common">Cabbage looper</name>
    <dbReference type="NCBI Taxonomy" id="7111"/>
    <lineage>
        <taxon>Eukaryota</taxon>
        <taxon>Metazoa</taxon>
        <taxon>Ecdysozoa</taxon>
        <taxon>Arthropoda</taxon>
        <taxon>Hexapoda</taxon>
        <taxon>Insecta</taxon>
        <taxon>Pterygota</taxon>
        <taxon>Neoptera</taxon>
        <taxon>Endopterygota</taxon>
        <taxon>Lepidoptera</taxon>
        <taxon>Glossata</taxon>
        <taxon>Ditrysia</taxon>
        <taxon>Noctuoidea</taxon>
        <taxon>Noctuidae</taxon>
        <taxon>Plusiinae</taxon>
        <taxon>Trichoplusia</taxon>
    </lineage>
</organism>
<dbReference type="GeneID" id="113504248"/>
<dbReference type="Gene3D" id="3.40.630.10">
    <property type="entry name" value="Zn peptidases"/>
    <property type="match status" value="1"/>
</dbReference>
<feature type="region of interest" description="Disordered" evidence="8">
    <location>
        <begin position="95"/>
        <end position="252"/>
    </location>
</feature>
<evidence type="ECO:0000256" key="7">
    <source>
        <dbReference type="PROSITE-ProRule" id="PRU01379"/>
    </source>
</evidence>
<evidence type="ECO:0000256" key="5">
    <source>
        <dbReference type="ARBA" id="ARBA00022833"/>
    </source>
</evidence>
<keyword evidence="3" id="KW-0645">Protease</keyword>
<dbReference type="GO" id="GO:0006508">
    <property type="term" value="P:proteolysis"/>
    <property type="evidence" value="ECO:0007669"/>
    <property type="project" value="UniProtKB-KW"/>
</dbReference>
<dbReference type="PROSITE" id="PS52035">
    <property type="entry name" value="PEPTIDASE_M14"/>
    <property type="match status" value="1"/>
</dbReference>
<dbReference type="Proteomes" id="UP000322000">
    <property type="component" value="Chromosome 2"/>
</dbReference>
<name>A0A7E5WNB8_TRINI</name>
<feature type="compositionally biased region" description="Basic and acidic residues" evidence="8">
    <location>
        <begin position="199"/>
        <end position="218"/>
    </location>
</feature>
<dbReference type="GO" id="GO:0008270">
    <property type="term" value="F:zinc ion binding"/>
    <property type="evidence" value="ECO:0007669"/>
    <property type="project" value="InterPro"/>
</dbReference>
<gene>
    <name evidence="11" type="primary">LOC113504248</name>
</gene>
<evidence type="ECO:0000256" key="1">
    <source>
        <dbReference type="ARBA" id="ARBA00001947"/>
    </source>
</evidence>
<evidence type="ECO:0000313" key="11">
    <source>
        <dbReference type="RefSeq" id="XP_026742250.1"/>
    </source>
</evidence>
<evidence type="ECO:0000256" key="2">
    <source>
        <dbReference type="ARBA" id="ARBA00005988"/>
    </source>
</evidence>
<proteinExistence type="inferred from homology"/>
<feature type="compositionally biased region" description="Polar residues" evidence="8">
    <location>
        <begin position="172"/>
        <end position="182"/>
    </location>
</feature>
<dbReference type="SMART" id="SM00631">
    <property type="entry name" value="Zn_pept"/>
    <property type="match status" value="1"/>
</dbReference>
<dbReference type="InterPro" id="IPR000834">
    <property type="entry name" value="Peptidase_M14"/>
</dbReference>
<dbReference type="InParanoid" id="A0A7E5WNB8"/>
<dbReference type="OrthoDB" id="3626597at2759"/>
<dbReference type="PANTHER" id="PTHR11705:SF143">
    <property type="entry name" value="SLL0236 PROTEIN"/>
    <property type="match status" value="1"/>
</dbReference>
<protein>
    <submittedName>
        <fullName evidence="11">Uncharacterized protein LOC113504248 isoform X1</fullName>
    </submittedName>
</protein>
<feature type="domain" description="Peptidase M14" evidence="9">
    <location>
        <begin position="376"/>
        <end position="684"/>
    </location>
</feature>
<dbReference type="PANTHER" id="PTHR11705">
    <property type="entry name" value="PROTEASE FAMILY M14 CARBOXYPEPTIDASE A,B"/>
    <property type="match status" value="1"/>
</dbReference>
<dbReference type="GO" id="GO:0005615">
    <property type="term" value="C:extracellular space"/>
    <property type="evidence" value="ECO:0007669"/>
    <property type="project" value="TreeGrafter"/>
</dbReference>
<dbReference type="Pfam" id="PF00246">
    <property type="entry name" value="Peptidase_M14"/>
    <property type="match status" value="1"/>
</dbReference>